<comment type="cofactor">
    <cofactor evidence="1">
        <name>Fe(2+)</name>
        <dbReference type="ChEBI" id="CHEBI:29033"/>
    </cofactor>
</comment>
<dbReference type="Gene3D" id="2.60.120.620">
    <property type="entry name" value="q2cbj1_9rhob like domain"/>
    <property type="match status" value="1"/>
</dbReference>
<proteinExistence type="predicted"/>
<gene>
    <name evidence="2" type="ORF">CVT23_07780</name>
</gene>
<keyword evidence="2" id="KW-0560">Oxidoreductase</keyword>
<dbReference type="EMBL" id="PHIG01000029">
    <property type="protein sequence ID" value="PJK30277.1"/>
    <property type="molecule type" value="Genomic_DNA"/>
</dbReference>
<dbReference type="GO" id="GO:0016706">
    <property type="term" value="F:2-oxoglutarate-dependent dioxygenase activity"/>
    <property type="evidence" value="ECO:0007669"/>
    <property type="project" value="UniProtKB-ARBA"/>
</dbReference>
<organism evidence="2 3">
    <name type="scientific">Minwuia thermotolerans</name>
    <dbReference type="NCBI Taxonomy" id="2056226"/>
    <lineage>
        <taxon>Bacteria</taxon>
        <taxon>Pseudomonadati</taxon>
        <taxon>Pseudomonadota</taxon>
        <taxon>Alphaproteobacteria</taxon>
        <taxon>Minwuiales</taxon>
        <taxon>Minwuiaceae</taxon>
        <taxon>Minwuia</taxon>
    </lineage>
</organism>
<protein>
    <submittedName>
        <fullName evidence="2">Phytanoyl-CoA dioxygenase</fullName>
    </submittedName>
</protein>
<dbReference type="GO" id="GO:0005506">
    <property type="term" value="F:iron ion binding"/>
    <property type="evidence" value="ECO:0007669"/>
    <property type="project" value="UniProtKB-ARBA"/>
</dbReference>
<dbReference type="OrthoDB" id="2553118at2"/>
<dbReference type="PANTHER" id="PTHR20883:SF48">
    <property type="entry name" value="ECTOINE DIOXYGENASE"/>
    <property type="match status" value="1"/>
</dbReference>
<dbReference type="InterPro" id="IPR008775">
    <property type="entry name" value="Phytyl_CoA_dOase-like"/>
</dbReference>
<comment type="caution">
    <text evidence="2">The sequence shown here is derived from an EMBL/GenBank/DDBJ whole genome shotgun (WGS) entry which is preliminary data.</text>
</comment>
<dbReference type="Pfam" id="PF05721">
    <property type="entry name" value="PhyH"/>
    <property type="match status" value="1"/>
</dbReference>
<dbReference type="SUPFAM" id="SSF51197">
    <property type="entry name" value="Clavaminate synthase-like"/>
    <property type="match status" value="1"/>
</dbReference>
<dbReference type="PANTHER" id="PTHR20883">
    <property type="entry name" value="PHYTANOYL-COA DIOXYGENASE DOMAIN CONTAINING 1"/>
    <property type="match status" value="1"/>
</dbReference>
<dbReference type="RefSeq" id="WP_109795475.1">
    <property type="nucleotide sequence ID" value="NZ_PHIG01000029.1"/>
</dbReference>
<evidence type="ECO:0000313" key="3">
    <source>
        <dbReference type="Proteomes" id="UP000229498"/>
    </source>
</evidence>
<dbReference type="AlphaFoldDB" id="A0A2M9G3H0"/>
<evidence type="ECO:0000256" key="1">
    <source>
        <dbReference type="ARBA" id="ARBA00001954"/>
    </source>
</evidence>
<name>A0A2M9G3H0_9PROT</name>
<dbReference type="Proteomes" id="UP000229498">
    <property type="component" value="Unassembled WGS sequence"/>
</dbReference>
<evidence type="ECO:0000313" key="2">
    <source>
        <dbReference type="EMBL" id="PJK30277.1"/>
    </source>
</evidence>
<accession>A0A2M9G3H0</accession>
<sequence>MPRTLSSAQVEAFDRDGYLFPFRAFAPETAASYRARLEAFEAAEGGPIRSNMRHKVHLLFTWANEIVRHPRILDAVEDIIGANILCWSTNFFIKEARDPGFVSWHQDSTYWGLEPPEVVTAWVALSDAPLEAGPMKFLTGSHHLDQFAHHDTFHEHNLLSRGQVIDMAVEEERAVDAPLKAGEFSLHHIRLVHGSEPNRTGDRRIGLAIRYIPPHVRPVKAANSAMLVRGVDACGHFEMEPDPANDLDPAALAAHEDAMKRQLGALYEGTGVTVARD</sequence>
<keyword evidence="2" id="KW-0223">Dioxygenase</keyword>
<keyword evidence="3" id="KW-1185">Reference proteome</keyword>
<reference evidence="2 3" key="1">
    <citation type="submission" date="2017-11" db="EMBL/GenBank/DDBJ databases">
        <title>Draft genome sequence of Rhizobiales bacterium SY3-13.</title>
        <authorList>
            <person name="Sun C."/>
        </authorList>
    </citation>
    <scope>NUCLEOTIDE SEQUENCE [LARGE SCALE GENOMIC DNA]</scope>
    <source>
        <strain evidence="2 3">SY3-13</strain>
    </source>
</reference>